<dbReference type="Proteomes" id="UP000030764">
    <property type="component" value="Unassembled WGS sequence"/>
</dbReference>
<evidence type="ECO:0000313" key="2">
    <source>
        <dbReference type="EMBL" id="KFD68073.1"/>
    </source>
</evidence>
<name>A0A085NF27_9BILA</name>
<organism evidence="2">
    <name type="scientific">Trichuris suis</name>
    <name type="common">pig whipworm</name>
    <dbReference type="NCBI Taxonomy" id="68888"/>
    <lineage>
        <taxon>Eukaryota</taxon>
        <taxon>Metazoa</taxon>
        <taxon>Ecdysozoa</taxon>
        <taxon>Nematoda</taxon>
        <taxon>Enoplea</taxon>
        <taxon>Dorylaimia</taxon>
        <taxon>Trichinellida</taxon>
        <taxon>Trichuridae</taxon>
        <taxon>Trichuris</taxon>
    </lineage>
</organism>
<dbReference type="EMBL" id="KL367508">
    <property type="protein sequence ID" value="KFD68073.1"/>
    <property type="molecule type" value="Genomic_DNA"/>
</dbReference>
<evidence type="ECO:0000313" key="1">
    <source>
        <dbReference type="EMBL" id="KFD55661.1"/>
    </source>
</evidence>
<proteinExistence type="predicted"/>
<evidence type="ECO:0000313" key="3">
    <source>
        <dbReference type="Proteomes" id="UP000030764"/>
    </source>
</evidence>
<accession>A0A085NF27</accession>
<dbReference type="AlphaFoldDB" id="A0A085NF27"/>
<reference evidence="2 3" key="1">
    <citation type="journal article" date="2014" name="Nat. Genet.">
        <title>Genome and transcriptome of the porcine whipworm Trichuris suis.</title>
        <authorList>
            <person name="Jex A.R."/>
            <person name="Nejsum P."/>
            <person name="Schwarz E.M."/>
            <person name="Hu L."/>
            <person name="Young N.D."/>
            <person name="Hall R.S."/>
            <person name="Korhonen P.K."/>
            <person name="Liao S."/>
            <person name="Thamsborg S."/>
            <person name="Xia J."/>
            <person name="Xu P."/>
            <person name="Wang S."/>
            <person name="Scheerlinck J.P."/>
            <person name="Hofmann A."/>
            <person name="Sternberg P.W."/>
            <person name="Wang J."/>
            <person name="Gasser R.B."/>
        </authorList>
    </citation>
    <scope>NUCLEOTIDE SEQUENCE [LARGE SCALE GENOMIC DNA]</scope>
    <source>
        <strain evidence="2">DCEP-RM93F</strain>
        <strain evidence="1">DCEP-RM93M</strain>
    </source>
</reference>
<gene>
    <name evidence="1" type="ORF">M513_03409</name>
    <name evidence="2" type="ORF">M514_03409</name>
</gene>
<sequence>MYFNKRKFILEVHGFEVLKDAVWEWSREMSIFHLLAEPGGLLAKKDSIRKEAFIKKCARPRRSRGKSSG</sequence>
<dbReference type="EMBL" id="KL363198">
    <property type="protein sequence ID" value="KFD55661.1"/>
    <property type="molecule type" value="Genomic_DNA"/>
</dbReference>
<protein>
    <submittedName>
        <fullName evidence="2">Uncharacterized protein</fullName>
    </submittedName>
</protein>
<dbReference type="Proteomes" id="UP000030758">
    <property type="component" value="Unassembled WGS sequence"/>
</dbReference>
<keyword evidence="3" id="KW-1185">Reference proteome</keyword>